<dbReference type="OrthoDB" id="10265193at2759"/>
<evidence type="ECO:0000313" key="4">
    <source>
        <dbReference type="Proteomes" id="UP000596742"/>
    </source>
</evidence>
<evidence type="ECO:0000256" key="1">
    <source>
        <dbReference type="SAM" id="Coils"/>
    </source>
</evidence>
<keyword evidence="4" id="KW-1185">Reference proteome</keyword>
<comment type="caution">
    <text evidence="3">The sequence shown here is derived from an EMBL/GenBank/DDBJ whole genome shotgun (WGS) entry which is preliminary data.</text>
</comment>
<dbReference type="Proteomes" id="UP000596742">
    <property type="component" value="Unassembled WGS sequence"/>
</dbReference>
<dbReference type="AlphaFoldDB" id="A0A8B6E1Z6"/>
<feature type="coiled-coil region" evidence="1">
    <location>
        <begin position="78"/>
        <end position="105"/>
    </location>
</feature>
<evidence type="ECO:0000256" key="2">
    <source>
        <dbReference type="SAM" id="Phobius"/>
    </source>
</evidence>
<proteinExistence type="predicted"/>
<organism evidence="3 4">
    <name type="scientific">Mytilus galloprovincialis</name>
    <name type="common">Mediterranean mussel</name>
    <dbReference type="NCBI Taxonomy" id="29158"/>
    <lineage>
        <taxon>Eukaryota</taxon>
        <taxon>Metazoa</taxon>
        <taxon>Spiralia</taxon>
        <taxon>Lophotrochozoa</taxon>
        <taxon>Mollusca</taxon>
        <taxon>Bivalvia</taxon>
        <taxon>Autobranchia</taxon>
        <taxon>Pteriomorphia</taxon>
        <taxon>Mytilida</taxon>
        <taxon>Mytiloidea</taxon>
        <taxon>Mytilidae</taxon>
        <taxon>Mytilinae</taxon>
        <taxon>Mytilus</taxon>
    </lineage>
</organism>
<feature type="transmembrane region" description="Helical" evidence="2">
    <location>
        <begin position="170"/>
        <end position="189"/>
    </location>
</feature>
<protein>
    <submittedName>
        <fullName evidence="3">Lectin, mannose-binding 1</fullName>
    </submittedName>
</protein>
<dbReference type="EMBL" id="UYJE01004351">
    <property type="protein sequence ID" value="VDI27386.1"/>
    <property type="molecule type" value="Genomic_DNA"/>
</dbReference>
<keyword evidence="2" id="KW-1133">Transmembrane helix</keyword>
<keyword evidence="2" id="KW-0472">Membrane</keyword>
<sequence length="201" mass="21796">MIFEGQNSIHHAVKELRKTLDELLGRQEMVLTRVSQLSTGGAVQAPQGGAQQQMGGGGGVPMLDTIKRHEVDRVMNNQNDLMQSAREMRQLLNDIQNRANVIQQNMGQGGGAAGGGGGGGLPQHTQQAISELQEHMKYVRQDVVNLVNRPQSAGGVACPPPLAVSCITPTLFFVSIIAQFVLLIAYMVYRSNKEAQAKKFY</sequence>
<gene>
    <name evidence="3" type="ORF">MGAL_10B068738</name>
</gene>
<reference evidence="3" key="1">
    <citation type="submission" date="2018-11" db="EMBL/GenBank/DDBJ databases">
        <authorList>
            <person name="Alioto T."/>
            <person name="Alioto T."/>
        </authorList>
    </citation>
    <scope>NUCLEOTIDE SEQUENCE</scope>
</reference>
<accession>A0A8B6E1Z6</accession>
<keyword evidence="2" id="KW-0812">Transmembrane</keyword>
<name>A0A8B6E1Z6_MYTGA</name>
<keyword evidence="1" id="KW-0175">Coiled coil</keyword>
<evidence type="ECO:0000313" key="3">
    <source>
        <dbReference type="EMBL" id="VDI27386.1"/>
    </source>
</evidence>